<proteinExistence type="predicted"/>
<evidence type="ECO:0000313" key="2">
    <source>
        <dbReference type="EMBL" id="KAK1126797.1"/>
    </source>
</evidence>
<keyword evidence="3" id="KW-1185">Reference proteome</keyword>
<protein>
    <submittedName>
        <fullName evidence="2">Uncharacterized protein</fullName>
    </submittedName>
</protein>
<feature type="compositionally biased region" description="Basic residues" evidence="1">
    <location>
        <begin position="110"/>
        <end position="119"/>
    </location>
</feature>
<dbReference type="AlphaFoldDB" id="A0AA40FWQ2"/>
<comment type="caution">
    <text evidence="2">The sequence shown here is derived from an EMBL/GenBank/DDBJ whole genome shotgun (WGS) entry which is preliminary data.</text>
</comment>
<organism evidence="2 3">
    <name type="scientific">Melipona bicolor</name>
    <dbReference type="NCBI Taxonomy" id="60889"/>
    <lineage>
        <taxon>Eukaryota</taxon>
        <taxon>Metazoa</taxon>
        <taxon>Ecdysozoa</taxon>
        <taxon>Arthropoda</taxon>
        <taxon>Hexapoda</taxon>
        <taxon>Insecta</taxon>
        <taxon>Pterygota</taxon>
        <taxon>Neoptera</taxon>
        <taxon>Endopterygota</taxon>
        <taxon>Hymenoptera</taxon>
        <taxon>Apocrita</taxon>
        <taxon>Aculeata</taxon>
        <taxon>Apoidea</taxon>
        <taxon>Anthophila</taxon>
        <taxon>Apidae</taxon>
        <taxon>Melipona</taxon>
    </lineage>
</organism>
<reference evidence="2" key="1">
    <citation type="submission" date="2021-10" db="EMBL/GenBank/DDBJ databases">
        <title>Melipona bicolor Genome sequencing and assembly.</title>
        <authorList>
            <person name="Araujo N.S."/>
            <person name="Arias M.C."/>
        </authorList>
    </citation>
    <scope>NUCLEOTIDE SEQUENCE</scope>
    <source>
        <strain evidence="2">USP_2M_L1-L4_2017</strain>
        <tissue evidence="2">Whole body</tissue>
    </source>
</reference>
<accession>A0AA40FWQ2</accession>
<evidence type="ECO:0000256" key="1">
    <source>
        <dbReference type="SAM" id="MobiDB-lite"/>
    </source>
</evidence>
<dbReference type="Proteomes" id="UP001177670">
    <property type="component" value="Unassembled WGS sequence"/>
</dbReference>
<feature type="non-terminal residue" evidence="2">
    <location>
        <position position="1"/>
    </location>
</feature>
<gene>
    <name evidence="2" type="ORF">K0M31_004420</name>
</gene>
<feature type="region of interest" description="Disordered" evidence="1">
    <location>
        <begin position="90"/>
        <end position="119"/>
    </location>
</feature>
<dbReference type="EMBL" id="JAHYIQ010000013">
    <property type="protein sequence ID" value="KAK1126797.1"/>
    <property type="molecule type" value="Genomic_DNA"/>
</dbReference>
<sequence length="156" mass="17969">SLQYQDSEYPRKKPTIHLTVTTPFSPSNQHQKEMVFLHPEGRKSRNLQFHLSTLLPRVHPGASYLPIWLHTVLPPTLSPTGQFARAVCAPPSNKEGRQHETNLEGGESNRRKKRRRRVQKTPLDVRSFLVLGAWSLRVQRTAVVHGRLDTSLWWPL</sequence>
<name>A0AA40FWQ2_9HYME</name>
<evidence type="ECO:0000313" key="3">
    <source>
        <dbReference type="Proteomes" id="UP001177670"/>
    </source>
</evidence>